<name>A0A7D9DYI6_PARCT</name>
<dbReference type="EMBL" id="CACRXK020002724">
    <property type="protein sequence ID" value="CAB3995754.1"/>
    <property type="molecule type" value="Genomic_DNA"/>
</dbReference>
<dbReference type="AlphaFoldDB" id="A0A7D9DYI6"/>
<proteinExistence type="predicted"/>
<evidence type="ECO:0000313" key="1">
    <source>
        <dbReference type="EMBL" id="CAB3995754.1"/>
    </source>
</evidence>
<keyword evidence="2" id="KW-1185">Reference proteome</keyword>
<comment type="caution">
    <text evidence="1">The sequence shown here is derived from an EMBL/GenBank/DDBJ whole genome shotgun (WGS) entry which is preliminary data.</text>
</comment>
<organism evidence="1 2">
    <name type="scientific">Paramuricea clavata</name>
    <name type="common">Red gorgonian</name>
    <name type="synonym">Violescent sea-whip</name>
    <dbReference type="NCBI Taxonomy" id="317549"/>
    <lineage>
        <taxon>Eukaryota</taxon>
        <taxon>Metazoa</taxon>
        <taxon>Cnidaria</taxon>
        <taxon>Anthozoa</taxon>
        <taxon>Octocorallia</taxon>
        <taxon>Malacalcyonacea</taxon>
        <taxon>Plexauridae</taxon>
        <taxon>Paramuricea</taxon>
    </lineage>
</organism>
<sequence length="127" mass="14941">MSLDIWSRQDVWISELHIRSVHGQDTYSGKMFLRIWTTNSDLRIIGRFYLEYLITGKARNRPSISSPHTFWTSMTCQTSYTVGGMDKRNEGSDSEATLIWRNGRRKLRRRTHHADMPIFRIESSESD</sequence>
<evidence type="ECO:0000313" key="2">
    <source>
        <dbReference type="Proteomes" id="UP001152795"/>
    </source>
</evidence>
<gene>
    <name evidence="1" type="ORF">PACLA_8A053514</name>
</gene>
<protein>
    <submittedName>
        <fullName evidence="1">Uncharacterized protein</fullName>
    </submittedName>
</protein>
<reference evidence="1" key="1">
    <citation type="submission" date="2020-04" db="EMBL/GenBank/DDBJ databases">
        <authorList>
            <person name="Alioto T."/>
            <person name="Alioto T."/>
            <person name="Gomez Garrido J."/>
        </authorList>
    </citation>
    <scope>NUCLEOTIDE SEQUENCE</scope>
    <source>
        <strain evidence="1">A484AB</strain>
    </source>
</reference>
<dbReference type="Proteomes" id="UP001152795">
    <property type="component" value="Unassembled WGS sequence"/>
</dbReference>
<accession>A0A7D9DYI6</accession>